<comment type="caution">
    <text evidence="1">The sequence shown here is derived from an EMBL/GenBank/DDBJ whole genome shotgun (WGS) entry which is preliminary data.</text>
</comment>
<accession>A0A841BXR5</accession>
<dbReference type="Proteomes" id="UP000587527">
    <property type="component" value="Unassembled WGS sequence"/>
</dbReference>
<dbReference type="EMBL" id="JACHMN010000002">
    <property type="protein sequence ID" value="MBB5871929.1"/>
    <property type="molecule type" value="Genomic_DNA"/>
</dbReference>
<protein>
    <submittedName>
        <fullName evidence="1">Uncharacterized protein</fullName>
    </submittedName>
</protein>
<gene>
    <name evidence="1" type="ORF">F4553_005308</name>
</gene>
<name>A0A841BXR5_9ACTN</name>
<dbReference type="RefSeq" id="WP_221470023.1">
    <property type="nucleotide sequence ID" value="NZ_JACHMN010000002.1"/>
</dbReference>
<keyword evidence="2" id="KW-1185">Reference proteome</keyword>
<proteinExistence type="predicted"/>
<dbReference type="AlphaFoldDB" id="A0A841BXR5"/>
<evidence type="ECO:0000313" key="2">
    <source>
        <dbReference type="Proteomes" id="UP000587527"/>
    </source>
</evidence>
<evidence type="ECO:0000313" key="1">
    <source>
        <dbReference type="EMBL" id="MBB5871929.1"/>
    </source>
</evidence>
<sequence length="159" mass="17667">MSLEDSMLKHTWYLTDGDWFAQLPGAPRLDDDGQAVIEQVARLFHDESYYSVAKTVATTDVILVAVEHLGDNLTYAVRRHDLIELSRLLNGLNLIQAHLTQIVQFLAERVDARAFDELSDVPAADLRALTDSLSTAGTNGEVCAGHLKEAHLTLRRLTK</sequence>
<reference evidence="1 2" key="1">
    <citation type="submission" date="2020-08" db="EMBL/GenBank/DDBJ databases">
        <title>Sequencing the genomes of 1000 actinobacteria strains.</title>
        <authorList>
            <person name="Klenk H.-P."/>
        </authorList>
    </citation>
    <scope>NUCLEOTIDE SEQUENCE [LARGE SCALE GENOMIC DNA]</scope>
    <source>
        <strain evidence="1 2">DSM 45362</strain>
    </source>
</reference>
<organism evidence="1 2">
    <name type="scientific">Allocatelliglobosispora scoriae</name>
    <dbReference type="NCBI Taxonomy" id="643052"/>
    <lineage>
        <taxon>Bacteria</taxon>
        <taxon>Bacillati</taxon>
        <taxon>Actinomycetota</taxon>
        <taxon>Actinomycetes</taxon>
        <taxon>Micromonosporales</taxon>
        <taxon>Micromonosporaceae</taxon>
        <taxon>Allocatelliglobosispora</taxon>
    </lineage>
</organism>